<sequence length="438" mass="47764">MAYPTVDANKSQMIYNKPHWAVSGGKVVQSDKSSIGEQIRLDVYIREALEDLEKERYFTQMGSVVRLPANSGKTIKKHHYIPLLDDRNVNTQGIDATGATTGGKNTNGNLYGSTKDIGIIEGKLPTLTEIGGRVNRVGFTRKELSGTAYRLGFFTEFTKESLHFDDDPSLLRHLMRESLRGAHEIQEDMIGIDLLKGAGVEVFSGAATGLDKMTGESGGTVSVVTYKDLQRLALTLKENRAPNRLAASRGTGKVDSQIIGTGYALYIGYPLEMQMRNMKDASSNPVFIPVEKYAAAGTNTLRGEIGSIAGFRIIVVPEMPEYTAVGVEDAGSDSTYKTSAGRASNENNSSNTDTSKQYYNAYPMLAVATEAFSHLGFAPEGAFGGKGNFKMITKLPGMETADRTDPYGQSGFHSLQWVHGMLIERPEWIAVQWTLAEV</sequence>
<reference evidence="2 3" key="1">
    <citation type="submission" date="2017-02" db="EMBL/GenBank/DDBJ databases">
        <title>Comeplete genome sequence of Bacteriophage pVco-5, that infects Vibrio corallilyticus.</title>
        <authorList>
            <person name="Kim H.J."/>
            <person name="Park S.C."/>
        </authorList>
    </citation>
    <scope>NUCLEOTIDE SEQUENCE [LARGE SCALE GENOMIC DNA]</scope>
</reference>
<evidence type="ECO:0000313" key="2">
    <source>
        <dbReference type="EMBL" id="ARM71106.1"/>
    </source>
</evidence>
<accession>A0A1W6JV27</accession>
<dbReference type="Proteomes" id="UP000225564">
    <property type="component" value="Segment"/>
</dbReference>
<protein>
    <submittedName>
        <fullName evidence="2">Major capsid protein</fullName>
    </submittedName>
</protein>
<keyword evidence="3" id="KW-1185">Reference proteome</keyword>
<proteinExistence type="predicted"/>
<feature type="compositionally biased region" description="Low complexity" evidence="1">
    <location>
        <begin position="344"/>
        <end position="353"/>
    </location>
</feature>
<dbReference type="NCBIfam" id="TIGR04387">
    <property type="entry name" value="capsid_maj_N4"/>
    <property type="match status" value="1"/>
</dbReference>
<evidence type="ECO:0000313" key="3">
    <source>
        <dbReference type="Proteomes" id="UP000225564"/>
    </source>
</evidence>
<organism evidence="2 3">
    <name type="scientific">Vibrio phage pVco-5</name>
    <dbReference type="NCBI Taxonomy" id="1965485"/>
    <lineage>
        <taxon>Viruses</taxon>
        <taxon>Duplodnaviria</taxon>
        <taxon>Heunggongvirae</taxon>
        <taxon>Uroviricota</taxon>
        <taxon>Caudoviricetes</taxon>
        <taxon>Schitoviridae</taxon>
        <taxon>Vicoquintavirus</taxon>
        <taxon>Vicoquintavirus Pvco5</taxon>
    </lineage>
</organism>
<feature type="compositionally biased region" description="Polar residues" evidence="1">
    <location>
        <begin position="332"/>
        <end position="342"/>
    </location>
</feature>
<evidence type="ECO:0000256" key="1">
    <source>
        <dbReference type="SAM" id="MobiDB-lite"/>
    </source>
</evidence>
<feature type="region of interest" description="Disordered" evidence="1">
    <location>
        <begin position="330"/>
        <end position="353"/>
    </location>
</feature>
<gene>
    <name evidence="2" type="ORF">pVco5_117</name>
</gene>
<name>A0A1W6JV27_9CAUD</name>
<dbReference type="EMBL" id="KY612839">
    <property type="protein sequence ID" value="ARM71106.1"/>
    <property type="molecule type" value="Genomic_DNA"/>
</dbReference>